<feature type="domain" description="Peptidase S1" evidence="2">
    <location>
        <begin position="42"/>
        <end position="245"/>
    </location>
</feature>
<dbReference type="SUPFAM" id="SSF50494">
    <property type="entry name" value="Trypsin-like serine proteases"/>
    <property type="match status" value="1"/>
</dbReference>
<gene>
    <name evidence="3" type="ORF">E3D00_08645</name>
</gene>
<dbReference type="EMBL" id="CP038141">
    <property type="protein sequence ID" value="QDH18071.1"/>
    <property type="molecule type" value="Genomic_DNA"/>
</dbReference>
<dbReference type="Pfam" id="PF00089">
    <property type="entry name" value="Trypsin"/>
    <property type="match status" value="1"/>
</dbReference>
<dbReference type="Gene3D" id="2.40.10.10">
    <property type="entry name" value="Trypsin-like serine proteases"/>
    <property type="match status" value="2"/>
</dbReference>
<protein>
    <submittedName>
        <fullName evidence="3">Trypsin-like serine protease</fullName>
    </submittedName>
</protein>
<keyword evidence="3" id="KW-0645">Protease</keyword>
<organism evidence="3 4">
    <name type="scientific">Swingsia samuiensis</name>
    <dbReference type="NCBI Taxonomy" id="1293412"/>
    <lineage>
        <taxon>Bacteria</taxon>
        <taxon>Pseudomonadati</taxon>
        <taxon>Pseudomonadota</taxon>
        <taxon>Alphaproteobacteria</taxon>
        <taxon>Acetobacterales</taxon>
        <taxon>Acetobacteraceae</taxon>
        <taxon>Swingsia</taxon>
    </lineage>
</organism>
<evidence type="ECO:0000259" key="2">
    <source>
        <dbReference type="PROSITE" id="PS50240"/>
    </source>
</evidence>
<keyword evidence="4" id="KW-1185">Reference proteome</keyword>
<dbReference type="GO" id="GO:0006508">
    <property type="term" value="P:proteolysis"/>
    <property type="evidence" value="ECO:0007669"/>
    <property type="project" value="UniProtKB-KW"/>
</dbReference>
<dbReference type="PANTHER" id="PTHR15462:SF8">
    <property type="entry name" value="SERINE PROTEASE"/>
    <property type="match status" value="1"/>
</dbReference>
<dbReference type="Proteomes" id="UP000316313">
    <property type="component" value="Chromosome"/>
</dbReference>
<dbReference type="AlphaFoldDB" id="A0A4Y6UNZ3"/>
<dbReference type="InterPro" id="IPR050966">
    <property type="entry name" value="Glutamyl_endopeptidase"/>
</dbReference>
<dbReference type="GO" id="GO:0004252">
    <property type="term" value="F:serine-type endopeptidase activity"/>
    <property type="evidence" value="ECO:0007669"/>
    <property type="project" value="InterPro"/>
</dbReference>
<accession>A0A4Y6UNZ3</accession>
<dbReference type="InterPro" id="IPR018114">
    <property type="entry name" value="TRYPSIN_HIS"/>
</dbReference>
<dbReference type="InterPro" id="IPR043504">
    <property type="entry name" value="Peptidase_S1_PA_chymotrypsin"/>
</dbReference>
<dbReference type="InterPro" id="IPR001254">
    <property type="entry name" value="Trypsin_dom"/>
</dbReference>
<dbReference type="InterPro" id="IPR009003">
    <property type="entry name" value="Peptidase_S1_PA"/>
</dbReference>
<keyword evidence="3" id="KW-0378">Hydrolase</keyword>
<dbReference type="OrthoDB" id="267336at2"/>
<proteinExistence type="predicted"/>
<keyword evidence="1" id="KW-0732">Signal</keyword>
<evidence type="ECO:0000256" key="1">
    <source>
        <dbReference type="ARBA" id="ARBA00022729"/>
    </source>
</evidence>
<evidence type="ECO:0000313" key="4">
    <source>
        <dbReference type="Proteomes" id="UP000316313"/>
    </source>
</evidence>
<name>A0A4Y6UNZ3_9PROT</name>
<dbReference type="PANTHER" id="PTHR15462">
    <property type="entry name" value="SERINE PROTEASE"/>
    <property type="match status" value="1"/>
</dbReference>
<evidence type="ECO:0000313" key="3">
    <source>
        <dbReference type="EMBL" id="QDH18071.1"/>
    </source>
</evidence>
<dbReference type="KEGG" id="ssam:E3D00_08645"/>
<dbReference type="PROSITE" id="PS50240">
    <property type="entry name" value="TRYPSIN_DOM"/>
    <property type="match status" value="1"/>
</dbReference>
<sequence length="245" mass="27117">MKGRFIFQIFSRLWDRGIFVLALSVCFAWKNVNAQPLPHLPGIGNNHSREVIDPNTMPWSILGRVQTELGVRCTGFAIAPTVMMTAAHCLWLPATGHYIRPQDVHVLMGYERGRYRQQERVQQFIIPSGYNPRNEAGTVMNDRAVLILKQPVIRIQERPMLLSAKSGEAARLVGYSQDRVEVLLGDLHCHTVLVDSGGLIHHDCEGTHGVSGAPLWSQNEKGQWGVSGIVVEANVGKGGEAIPVQ</sequence>
<dbReference type="PROSITE" id="PS00134">
    <property type="entry name" value="TRYPSIN_HIS"/>
    <property type="match status" value="1"/>
</dbReference>
<reference evidence="3 4" key="1">
    <citation type="submission" date="2019-03" db="EMBL/GenBank/DDBJ databases">
        <title>The complete genome sequence of Swingsia samuiensis NBRC107927(T).</title>
        <authorList>
            <person name="Chua K.-O."/>
            <person name="Chan K.-G."/>
            <person name="See-Too W.-S."/>
        </authorList>
    </citation>
    <scope>NUCLEOTIDE SEQUENCE [LARGE SCALE GENOMIC DNA]</scope>
    <source>
        <strain evidence="3 4">AH83</strain>
    </source>
</reference>